<dbReference type="KEGG" id="cag:Cagg_2329"/>
<organism evidence="3 4">
    <name type="scientific">Chloroflexus aggregans (strain MD-66 / DSM 9485)</name>
    <dbReference type="NCBI Taxonomy" id="326427"/>
    <lineage>
        <taxon>Bacteria</taxon>
        <taxon>Bacillati</taxon>
        <taxon>Chloroflexota</taxon>
        <taxon>Chloroflexia</taxon>
        <taxon>Chloroflexales</taxon>
        <taxon>Chloroflexineae</taxon>
        <taxon>Chloroflexaceae</taxon>
        <taxon>Chloroflexus</taxon>
    </lineage>
</organism>
<protein>
    <submittedName>
        <fullName evidence="3">Glycosyl transferase group 1</fullName>
    </submittedName>
</protein>
<feature type="domain" description="Glycosyl transferase family 1" evidence="1">
    <location>
        <begin position="241"/>
        <end position="396"/>
    </location>
</feature>
<evidence type="ECO:0000313" key="4">
    <source>
        <dbReference type="Proteomes" id="UP000002508"/>
    </source>
</evidence>
<dbReference type="CAZy" id="GT4">
    <property type="family name" value="Glycosyltransferase Family 4"/>
</dbReference>
<reference evidence="3" key="1">
    <citation type="submission" date="2008-12" db="EMBL/GenBank/DDBJ databases">
        <title>Complete sequence of Chloroflexus aggregans DSM 9485.</title>
        <authorList>
            <consortium name="US DOE Joint Genome Institute"/>
            <person name="Lucas S."/>
            <person name="Copeland A."/>
            <person name="Lapidus A."/>
            <person name="Glavina del Rio T."/>
            <person name="Dalin E."/>
            <person name="Tice H."/>
            <person name="Pitluck S."/>
            <person name="Foster B."/>
            <person name="Larimer F."/>
            <person name="Land M."/>
            <person name="Hauser L."/>
            <person name="Kyrpides N."/>
            <person name="Mikhailova N."/>
            <person name="Bryant D."/>
            <person name="Richardson P."/>
        </authorList>
    </citation>
    <scope>NUCLEOTIDE SEQUENCE</scope>
    <source>
        <strain evidence="3">DSM 9485</strain>
    </source>
</reference>
<dbReference type="GO" id="GO:0016758">
    <property type="term" value="F:hexosyltransferase activity"/>
    <property type="evidence" value="ECO:0007669"/>
    <property type="project" value="TreeGrafter"/>
</dbReference>
<dbReference type="Proteomes" id="UP000002508">
    <property type="component" value="Chromosome"/>
</dbReference>
<feature type="domain" description="Glycosyltransferase subfamily 4-like N-terminal" evidence="2">
    <location>
        <begin position="15"/>
        <end position="219"/>
    </location>
</feature>
<dbReference type="STRING" id="326427.Cagg_2329"/>
<evidence type="ECO:0000259" key="1">
    <source>
        <dbReference type="Pfam" id="PF00534"/>
    </source>
</evidence>
<dbReference type="PANTHER" id="PTHR45947">
    <property type="entry name" value="SULFOQUINOVOSYL TRANSFERASE SQD2"/>
    <property type="match status" value="1"/>
</dbReference>
<proteinExistence type="predicted"/>
<dbReference type="Pfam" id="PF13579">
    <property type="entry name" value="Glyco_trans_4_4"/>
    <property type="match status" value="1"/>
</dbReference>
<dbReference type="OrthoDB" id="140820at2"/>
<dbReference type="eggNOG" id="COG0438">
    <property type="taxonomic scope" value="Bacteria"/>
</dbReference>
<dbReference type="Pfam" id="PF00534">
    <property type="entry name" value="Glycos_transf_1"/>
    <property type="match status" value="1"/>
</dbReference>
<accession>B8G335</accession>
<sequence>MHILHVVQLYWPAPSGAARYFQEIGARLVAEGHRVTVLTTDAFDLEHLWMPGKRRIAEPFGEHDGVQIRRLAIRRLPGPALLYPIIRRLMVEVGRLGRPSVPILRRFAMLTPQIPDLITTLADPALSDVAVVHTTNITLDFALIPVARWTQQRGLRHICTPFVHVGEPGSEQTVRYYAMPHQIDLLRRATYVATMTEIERAYLMRRGVPAAQIVTVGAGVTPVEVTGGDGRRFRATQQISGPMVLSLGVAAFDKGAIHTLAAMRRLWAQGSDAVWVQCGPAFGGFAEAVAALTPSERTRVRILGYVDDDTRRDALAAADVYVQPSRTDSFGITYLEAWCNGVPVIGARAGGVPAVIRHGVDGWLVPFGNVPAIAEAIDRLLRDRALARAMGAAGRARVWRELTWDAVYQRIRPLYGELG</sequence>
<evidence type="ECO:0000313" key="3">
    <source>
        <dbReference type="EMBL" id="ACL25208.1"/>
    </source>
</evidence>
<dbReference type="EMBL" id="CP001337">
    <property type="protein sequence ID" value="ACL25208.1"/>
    <property type="molecule type" value="Genomic_DNA"/>
</dbReference>
<evidence type="ECO:0000259" key="2">
    <source>
        <dbReference type="Pfam" id="PF13579"/>
    </source>
</evidence>
<dbReference type="InterPro" id="IPR050194">
    <property type="entry name" value="Glycosyltransferase_grp1"/>
</dbReference>
<dbReference type="HOGENOM" id="CLU_009583_2_1_0"/>
<dbReference type="CDD" id="cd03801">
    <property type="entry name" value="GT4_PimA-like"/>
    <property type="match status" value="1"/>
</dbReference>
<gene>
    <name evidence="3" type="ordered locus">Cagg_2329</name>
</gene>
<dbReference type="InterPro" id="IPR028098">
    <property type="entry name" value="Glyco_trans_4-like_N"/>
</dbReference>
<dbReference type="AlphaFoldDB" id="B8G335"/>
<dbReference type="InterPro" id="IPR001296">
    <property type="entry name" value="Glyco_trans_1"/>
</dbReference>
<keyword evidence="4" id="KW-1185">Reference proteome</keyword>
<name>B8G335_CHLAD</name>
<keyword evidence="3" id="KW-0808">Transferase</keyword>
<dbReference type="RefSeq" id="WP_015941066.1">
    <property type="nucleotide sequence ID" value="NC_011831.1"/>
</dbReference>
<dbReference type="PANTHER" id="PTHR45947:SF3">
    <property type="entry name" value="SULFOQUINOVOSYL TRANSFERASE SQD2"/>
    <property type="match status" value="1"/>
</dbReference>
<dbReference type="SUPFAM" id="SSF53756">
    <property type="entry name" value="UDP-Glycosyltransferase/glycogen phosphorylase"/>
    <property type="match status" value="1"/>
</dbReference>
<dbReference type="Gene3D" id="3.40.50.2000">
    <property type="entry name" value="Glycogen Phosphorylase B"/>
    <property type="match status" value="2"/>
</dbReference>